<dbReference type="InterPro" id="IPR018246">
    <property type="entry name" value="AP_endonuc_F2_Zn_BS"/>
</dbReference>
<dbReference type="KEGG" id="kpf:IX53_09770"/>
<dbReference type="PROSITE" id="PS00731">
    <property type="entry name" value="AP_NUCLEASE_F2_3"/>
    <property type="match status" value="1"/>
</dbReference>
<dbReference type="RefSeq" id="WP_047755202.1">
    <property type="nucleotide sequence ID" value="NZ_CAJUHA010000001.1"/>
</dbReference>
<dbReference type="GO" id="GO:0003677">
    <property type="term" value="F:DNA binding"/>
    <property type="evidence" value="ECO:0007669"/>
    <property type="project" value="InterPro"/>
</dbReference>
<keyword evidence="7" id="KW-0540">Nuclease</keyword>
<evidence type="ECO:0000313" key="10">
    <source>
        <dbReference type="Proteomes" id="UP000035159"/>
    </source>
</evidence>
<feature type="binding site" evidence="7">
    <location>
        <position position="180"/>
    </location>
    <ligand>
        <name>Zn(2+)</name>
        <dbReference type="ChEBI" id="CHEBI:29105"/>
        <label>2</label>
    </ligand>
</feature>
<protein>
    <recommendedName>
        <fullName evidence="7">Probable endonuclease 4</fullName>
        <ecNumber evidence="7">3.1.21.2</ecNumber>
    </recommendedName>
    <alternativeName>
        <fullName evidence="7">Endodeoxyribonuclease IV</fullName>
    </alternativeName>
    <alternativeName>
        <fullName evidence="7">Endonuclease IV</fullName>
    </alternativeName>
</protein>
<dbReference type="AlphaFoldDB" id="A0A0G2Z929"/>
<dbReference type="FunFam" id="3.20.20.150:FF:000001">
    <property type="entry name" value="Probable endonuclease 4"/>
    <property type="match status" value="1"/>
</dbReference>
<evidence type="ECO:0000256" key="2">
    <source>
        <dbReference type="ARBA" id="ARBA00022723"/>
    </source>
</evidence>
<feature type="binding site" evidence="7">
    <location>
        <position position="183"/>
    </location>
    <ligand>
        <name>Zn(2+)</name>
        <dbReference type="ChEBI" id="CHEBI:29105"/>
        <label>3</label>
    </ligand>
</feature>
<dbReference type="GO" id="GO:0006284">
    <property type="term" value="P:base-excision repair"/>
    <property type="evidence" value="ECO:0007669"/>
    <property type="project" value="TreeGrafter"/>
</dbReference>
<dbReference type="CDD" id="cd00019">
    <property type="entry name" value="AP2Ec"/>
    <property type="match status" value="1"/>
</dbReference>
<dbReference type="Pfam" id="PF01261">
    <property type="entry name" value="AP_endonuc_2"/>
    <property type="match status" value="1"/>
</dbReference>
<proteinExistence type="inferred from homology"/>
<comment type="catalytic activity">
    <reaction evidence="7">
        <text>Endonucleolytic cleavage to 5'-phosphooligonucleotide end-products.</text>
        <dbReference type="EC" id="3.1.21.2"/>
    </reaction>
</comment>
<evidence type="ECO:0000256" key="1">
    <source>
        <dbReference type="ARBA" id="ARBA00005340"/>
    </source>
</evidence>
<feature type="binding site" evidence="7">
    <location>
        <position position="232"/>
    </location>
    <ligand>
        <name>Zn(2+)</name>
        <dbReference type="ChEBI" id="CHEBI:29105"/>
        <label>3</label>
    </ligand>
</feature>
<dbReference type="HAMAP" id="MF_00152">
    <property type="entry name" value="Nfo"/>
    <property type="match status" value="1"/>
</dbReference>
<evidence type="ECO:0000313" key="9">
    <source>
        <dbReference type="EMBL" id="AKI98067.1"/>
    </source>
</evidence>
<evidence type="ECO:0000256" key="5">
    <source>
        <dbReference type="ARBA" id="ARBA00022833"/>
    </source>
</evidence>
<comment type="similarity">
    <text evidence="1 7">Belongs to the AP endonuclease 2 family.</text>
</comment>
<dbReference type="GO" id="GO:0008081">
    <property type="term" value="F:phosphoric diester hydrolase activity"/>
    <property type="evidence" value="ECO:0007669"/>
    <property type="project" value="TreeGrafter"/>
</dbReference>
<dbReference type="Proteomes" id="UP000035159">
    <property type="component" value="Chromosome"/>
</dbReference>
<keyword evidence="6 7" id="KW-0234">DNA repair</keyword>
<dbReference type="EC" id="3.1.21.2" evidence="7"/>
<reference evidence="9 10" key="1">
    <citation type="submission" date="2015-04" db="EMBL/GenBank/DDBJ databases">
        <title>Complete Genome Sequence of Kosmotoga pacifica SLHLJ1.</title>
        <authorList>
            <person name="Jiang L.J."/>
            <person name="Shao Z.Z."/>
            <person name="Jebbar M."/>
        </authorList>
    </citation>
    <scope>NUCLEOTIDE SEQUENCE [LARGE SCALE GENOMIC DNA]</scope>
    <source>
        <strain evidence="9 10">SLHLJ1</strain>
    </source>
</reference>
<organism evidence="9 10">
    <name type="scientific">Kosmotoga pacifica</name>
    <dbReference type="NCBI Taxonomy" id="1330330"/>
    <lineage>
        <taxon>Bacteria</taxon>
        <taxon>Thermotogati</taxon>
        <taxon>Thermotogota</taxon>
        <taxon>Thermotogae</taxon>
        <taxon>Kosmotogales</taxon>
        <taxon>Kosmotogaceae</taxon>
        <taxon>Kosmotoga</taxon>
    </lineage>
</organism>
<dbReference type="PANTHER" id="PTHR21445:SF0">
    <property type="entry name" value="APURINIC-APYRIMIDINIC ENDONUCLEASE"/>
    <property type="match status" value="1"/>
</dbReference>
<accession>A0A0G2Z929</accession>
<dbReference type="InterPro" id="IPR013022">
    <property type="entry name" value="Xyl_isomerase-like_TIM-brl"/>
</dbReference>
<dbReference type="Gene3D" id="3.20.20.150">
    <property type="entry name" value="Divalent-metal-dependent TIM barrel enzymes"/>
    <property type="match status" value="1"/>
</dbReference>
<keyword evidence="4 7" id="KW-0378">Hydrolase</keyword>
<dbReference type="PANTHER" id="PTHR21445">
    <property type="entry name" value="ENDONUCLEASE IV ENDODEOXYRIBONUCLEASE IV"/>
    <property type="match status" value="1"/>
</dbReference>
<dbReference type="OrthoDB" id="9805666at2"/>
<evidence type="ECO:0000256" key="3">
    <source>
        <dbReference type="ARBA" id="ARBA00022763"/>
    </source>
</evidence>
<evidence type="ECO:0000256" key="4">
    <source>
        <dbReference type="ARBA" id="ARBA00022801"/>
    </source>
</evidence>
<dbReference type="PROSITE" id="PS51432">
    <property type="entry name" value="AP_NUCLEASE_F2_4"/>
    <property type="match status" value="1"/>
</dbReference>
<dbReference type="GO" id="GO:0008833">
    <property type="term" value="F:deoxyribonuclease IV (phage-T4-induced) activity"/>
    <property type="evidence" value="ECO:0007669"/>
    <property type="project" value="UniProtKB-UniRule"/>
</dbReference>
<gene>
    <name evidence="7" type="primary">nfo</name>
    <name evidence="9" type="ORF">IX53_09770</name>
</gene>
<dbReference type="GO" id="GO:0008270">
    <property type="term" value="F:zinc ion binding"/>
    <property type="evidence" value="ECO:0007669"/>
    <property type="project" value="UniProtKB-UniRule"/>
</dbReference>
<dbReference type="SUPFAM" id="SSF51658">
    <property type="entry name" value="Xylose isomerase-like"/>
    <property type="match status" value="1"/>
</dbReference>
<dbReference type="PROSITE" id="PS00730">
    <property type="entry name" value="AP_NUCLEASE_F2_2"/>
    <property type="match status" value="1"/>
</dbReference>
<dbReference type="STRING" id="1330330.IX53_09770"/>
<feature type="binding site" evidence="7">
    <location>
        <position position="146"/>
    </location>
    <ligand>
        <name>Zn(2+)</name>
        <dbReference type="ChEBI" id="CHEBI:29105"/>
        <label>1</label>
    </ligand>
</feature>
<feature type="binding site" evidence="7">
    <location>
        <position position="146"/>
    </location>
    <ligand>
        <name>Zn(2+)</name>
        <dbReference type="ChEBI" id="CHEBI:29105"/>
        <label>2</label>
    </ligand>
</feature>
<feature type="binding site" evidence="7">
    <location>
        <position position="217"/>
    </location>
    <ligand>
        <name>Zn(2+)</name>
        <dbReference type="ChEBI" id="CHEBI:29105"/>
        <label>2</label>
    </ligand>
</feature>
<keyword evidence="10" id="KW-1185">Reference proteome</keyword>
<dbReference type="NCBIfam" id="TIGR00587">
    <property type="entry name" value="nfo"/>
    <property type="match status" value="1"/>
</dbReference>
<evidence type="ECO:0000259" key="8">
    <source>
        <dbReference type="Pfam" id="PF01261"/>
    </source>
</evidence>
<dbReference type="GO" id="GO:0003906">
    <property type="term" value="F:DNA-(apurinic or apyrimidinic site) endonuclease activity"/>
    <property type="evidence" value="ECO:0007669"/>
    <property type="project" value="TreeGrafter"/>
</dbReference>
<comment type="function">
    <text evidence="7">Endonuclease IV plays a role in DNA repair. It cleaves phosphodiester bonds at apurinic or apyrimidinic (AP) sites, generating a 3'-hydroxyl group and a 5'-terminal sugar phosphate.</text>
</comment>
<sequence>MVKIGAHMSTSKGYHRVPFETLEIGGNTFQIFPHSPSMWKAKLPEEKKVELLKEAMANTGLNPGDVLVHSGYLINLASPKKEVREKSIELLKQEVRIVEMLGLKYLNFHPGSHLGTGLDTGIDRIASGIDEVLSTVENSEIILLLENVAPKGGNIGSTFEELKLIIERTSYSDQIGITYDTCHGFDSGYDICSRNAVEKLLIEIDHWLGLERLKMIHLNDSKYPLGAAKDRHERIGEGYIGYEGFTAFLSNDEILKRPLLLETPGGNAEHAEDIQRVKKILGIERDVDE</sequence>
<dbReference type="InterPro" id="IPR036237">
    <property type="entry name" value="Xyl_isomerase-like_sf"/>
</dbReference>
<dbReference type="InterPro" id="IPR001719">
    <property type="entry name" value="AP_endonuc_2"/>
</dbReference>
<dbReference type="PATRIC" id="fig|1330330.3.peg.1992"/>
<comment type="cofactor">
    <cofactor evidence="7">
        <name>Zn(2+)</name>
        <dbReference type="ChEBI" id="CHEBI:29105"/>
    </cofactor>
    <text evidence="7">Binds 3 Zn(2+) ions.</text>
</comment>
<keyword evidence="5 7" id="KW-0862">Zinc</keyword>
<feature type="binding site" evidence="7">
    <location>
        <position position="69"/>
    </location>
    <ligand>
        <name>Zn(2+)</name>
        <dbReference type="ChEBI" id="CHEBI:29105"/>
        <label>1</label>
    </ligand>
</feature>
<feature type="domain" description="Xylose isomerase-like TIM barrel" evidence="8">
    <location>
        <begin position="23"/>
        <end position="279"/>
    </location>
</feature>
<feature type="binding site" evidence="7">
    <location>
        <position position="262"/>
    </location>
    <ligand>
        <name>Zn(2+)</name>
        <dbReference type="ChEBI" id="CHEBI:29105"/>
        <label>2</label>
    </ligand>
</feature>
<evidence type="ECO:0000256" key="7">
    <source>
        <dbReference type="HAMAP-Rule" id="MF_00152"/>
    </source>
</evidence>
<dbReference type="PROSITE" id="PS00729">
    <property type="entry name" value="AP_NUCLEASE_F2_1"/>
    <property type="match status" value="1"/>
</dbReference>
<evidence type="ECO:0000256" key="6">
    <source>
        <dbReference type="ARBA" id="ARBA00023204"/>
    </source>
</evidence>
<dbReference type="EMBL" id="CP011232">
    <property type="protein sequence ID" value="AKI98067.1"/>
    <property type="molecule type" value="Genomic_DNA"/>
</dbReference>
<feature type="binding site" evidence="7">
    <location>
        <position position="230"/>
    </location>
    <ligand>
        <name>Zn(2+)</name>
        <dbReference type="ChEBI" id="CHEBI:29105"/>
        <label>3</label>
    </ligand>
</feature>
<feature type="binding site" evidence="7">
    <location>
        <position position="109"/>
    </location>
    <ligand>
        <name>Zn(2+)</name>
        <dbReference type="ChEBI" id="CHEBI:29105"/>
        <label>1</label>
    </ligand>
</feature>
<keyword evidence="2 7" id="KW-0479">Metal-binding</keyword>
<name>A0A0G2Z929_9BACT</name>
<keyword evidence="3 7" id="KW-0227">DNA damage</keyword>
<keyword evidence="7 9" id="KW-0255">Endonuclease</keyword>
<dbReference type="SMART" id="SM00518">
    <property type="entry name" value="AP2Ec"/>
    <property type="match status" value="1"/>
</dbReference>